<organism evidence="2 3">
    <name type="scientific">Oesophagostomum dentatum</name>
    <name type="common">Nodular worm</name>
    <dbReference type="NCBI Taxonomy" id="61180"/>
    <lineage>
        <taxon>Eukaryota</taxon>
        <taxon>Metazoa</taxon>
        <taxon>Ecdysozoa</taxon>
        <taxon>Nematoda</taxon>
        <taxon>Chromadorea</taxon>
        <taxon>Rhabditida</taxon>
        <taxon>Rhabditina</taxon>
        <taxon>Rhabditomorpha</taxon>
        <taxon>Strongyloidea</taxon>
        <taxon>Strongylidae</taxon>
        <taxon>Oesophagostomum</taxon>
    </lineage>
</organism>
<gene>
    <name evidence="2" type="ORF">OESDEN_14405</name>
</gene>
<evidence type="ECO:0008006" key="4">
    <source>
        <dbReference type="Google" id="ProtNLM"/>
    </source>
</evidence>
<keyword evidence="3" id="KW-1185">Reference proteome</keyword>
<evidence type="ECO:0000256" key="1">
    <source>
        <dbReference type="SAM" id="SignalP"/>
    </source>
</evidence>
<keyword evidence="1" id="KW-0732">Signal</keyword>
<feature type="chain" id="PRO_5002061657" description="Saposin B-type domain-containing protein" evidence="1">
    <location>
        <begin position="19"/>
        <end position="124"/>
    </location>
</feature>
<dbReference type="Proteomes" id="UP000053660">
    <property type="component" value="Unassembled WGS sequence"/>
</dbReference>
<dbReference type="AlphaFoldDB" id="A0A0B1SLP0"/>
<dbReference type="EMBL" id="KN562338">
    <property type="protein sequence ID" value="KHJ85859.1"/>
    <property type="molecule type" value="Genomic_DNA"/>
</dbReference>
<protein>
    <recommendedName>
        <fullName evidence="4">Saposin B-type domain-containing protein</fullName>
    </recommendedName>
</protein>
<proteinExistence type="predicted"/>
<sequence>MRSLCIVALFCLITWTSQKSLPLIFQKKFNCEDACYATVVGGYDIDLSGTAQRLEAKRICERLMSQYWDAPKGFCSKFIFPLLKETKLQNDIRELLDNFSSGLMDRVDRKVRLICAEKCVFYEH</sequence>
<feature type="signal peptide" evidence="1">
    <location>
        <begin position="1"/>
        <end position="18"/>
    </location>
</feature>
<accession>A0A0B1SLP0</accession>
<reference evidence="2 3" key="1">
    <citation type="submission" date="2014-03" db="EMBL/GenBank/DDBJ databases">
        <title>Draft genome of the hookworm Oesophagostomum dentatum.</title>
        <authorList>
            <person name="Mitreva M."/>
        </authorList>
    </citation>
    <scope>NUCLEOTIDE SEQUENCE [LARGE SCALE GENOMIC DNA]</scope>
    <source>
        <strain evidence="2 3">OD-Hann</strain>
    </source>
</reference>
<evidence type="ECO:0000313" key="3">
    <source>
        <dbReference type="Proteomes" id="UP000053660"/>
    </source>
</evidence>
<name>A0A0B1SLP0_OESDE</name>
<evidence type="ECO:0000313" key="2">
    <source>
        <dbReference type="EMBL" id="KHJ85859.1"/>
    </source>
</evidence>